<dbReference type="Pfam" id="PF00383">
    <property type="entry name" value="dCMP_cyt_deam_1"/>
    <property type="match status" value="1"/>
</dbReference>
<feature type="domain" description="CMP/dCMP-type deaminase" evidence="4">
    <location>
        <begin position="11"/>
        <end position="124"/>
    </location>
</feature>
<evidence type="ECO:0000313" key="5">
    <source>
        <dbReference type="EMBL" id="OHT09225.1"/>
    </source>
</evidence>
<dbReference type="SUPFAM" id="SSF53927">
    <property type="entry name" value="Cytidine deaminase-like"/>
    <property type="match status" value="1"/>
</dbReference>
<dbReference type="GeneID" id="94836995"/>
<dbReference type="GO" id="GO:0016787">
    <property type="term" value="F:hydrolase activity"/>
    <property type="evidence" value="ECO:0007669"/>
    <property type="project" value="UniProtKB-KW"/>
</dbReference>
<dbReference type="OrthoDB" id="408702at2759"/>
<dbReference type="GO" id="GO:0008270">
    <property type="term" value="F:zinc ion binding"/>
    <property type="evidence" value="ECO:0007669"/>
    <property type="project" value="InterPro"/>
</dbReference>
<dbReference type="GO" id="GO:0005737">
    <property type="term" value="C:cytoplasm"/>
    <property type="evidence" value="ECO:0007669"/>
    <property type="project" value="TreeGrafter"/>
</dbReference>
<evidence type="ECO:0000256" key="2">
    <source>
        <dbReference type="ARBA" id="ARBA00022801"/>
    </source>
</evidence>
<gene>
    <name evidence="5" type="ORF">TRFO_21964</name>
</gene>
<dbReference type="Gene3D" id="3.40.140.10">
    <property type="entry name" value="Cytidine Deaminase, domain 2"/>
    <property type="match status" value="1"/>
</dbReference>
<accession>A0A1J4KCT1</accession>
<dbReference type="Proteomes" id="UP000179807">
    <property type="component" value="Unassembled WGS sequence"/>
</dbReference>
<dbReference type="PROSITE" id="PS00903">
    <property type="entry name" value="CYT_DCMP_DEAMINASES_1"/>
    <property type="match status" value="1"/>
</dbReference>
<keyword evidence="3" id="KW-0862">Zinc</keyword>
<evidence type="ECO:0000256" key="1">
    <source>
        <dbReference type="ARBA" id="ARBA00022723"/>
    </source>
</evidence>
<comment type="caution">
    <text evidence="5">The sequence shown here is derived from an EMBL/GenBank/DDBJ whole genome shotgun (WGS) entry which is preliminary data.</text>
</comment>
<dbReference type="InterPro" id="IPR002125">
    <property type="entry name" value="CMP_dCMP_dom"/>
</dbReference>
<name>A0A1J4KCT1_9EUKA</name>
<sequence>MKRVTFEKPTTKDVELLYETVKIAKDAVKAGNHPFGALLADKDGNILMTQGNDSLGGSPCLHAEANLMIRAGKEYPPSFLETCTMYTNFEPCAMCAGAMYWTNVHRVVFGLTERQLLQMTGSHEENPTLDLPAADVFERGQKDIVVVGPVDDPALVEAIIEDHRNFWKK</sequence>
<evidence type="ECO:0000313" key="6">
    <source>
        <dbReference type="Proteomes" id="UP000179807"/>
    </source>
</evidence>
<organism evidence="5 6">
    <name type="scientific">Tritrichomonas foetus</name>
    <dbReference type="NCBI Taxonomy" id="1144522"/>
    <lineage>
        <taxon>Eukaryota</taxon>
        <taxon>Metamonada</taxon>
        <taxon>Parabasalia</taxon>
        <taxon>Tritrichomonadida</taxon>
        <taxon>Tritrichomonadidae</taxon>
        <taxon>Tritrichomonas</taxon>
    </lineage>
</organism>
<proteinExistence type="predicted"/>
<keyword evidence="1" id="KW-0479">Metal-binding</keyword>
<dbReference type="AlphaFoldDB" id="A0A1J4KCT1"/>
<keyword evidence="2" id="KW-0378">Hydrolase</keyword>
<protein>
    <submittedName>
        <fullName evidence="5">Cytosine/adenosine deaminase</fullName>
    </submittedName>
</protein>
<dbReference type="CDD" id="cd01285">
    <property type="entry name" value="nucleoside_deaminase"/>
    <property type="match status" value="1"/>
</dbReference>
<keyword evidence="6" id="KW-1185">Reference proteome</keyword>
<dbReference type="GO" id="GO:0005634">
    <property type="term" value="C:nucleus"/>
    <property type="evidence" value="ECO:0007669"/>
    <property type="project" value="TreeGrafter"/>
</dbReference>
<reference evidence="5" key="1">
    <citation type="submission" date="2016-10" db="EMBL/GenBank/DDBJ databases">
        <authorList>
            <person name="Benchimol M."/>
            <person name="Almeida L.G."/>
            <person name="Vasconcelos A.T."/>
            <person name="Perreira-Neves A."/>
            <person name="Rosa I.A."/>
            <person name="Tasca T."/>
            <person name="Bogo M.R."/>
            <person name="de Souza W."/>
        </authorList>
    </citation>
    <scope>NUCLEOTIDE SEQUENCE [LARGE SCALE GENOMIC DNA]</scope>
    <source>
        <strain evidence="5">K</strain>
    </source>
</reference>
<dbReference type="VEuPathDB" id="TrichDB:TRFO_21964"/>
<dbReference type="PANTHER" id="PTHR11079">
    <property type="entry name" value="CYTOSINE DEAMINASE FAMILY MEMBER"/>
    <property type="match status" value="1"/>
</dbReference>
<dbReference type="RefSeq" id="XP_068362361.1">
    <property type="nucleotide sequence ID" value="XM_068502291.1"/>
</dbReference>
<evidence type="ECO:0000259" key="4">
    <source>
        <dbReference type="PROSITE" id="PS51747"/>
    </source>
</evidence>
<dbReference type="InterPro" id="IPR016192">
    <property type="entry name" value="APOBEC/CMP_deaminase_Zn-bd"/>
</dbReference>
<dbReference type="PROSITE" id="PS51747">
    <property type="entry name" value="CYT_DCMP_DEAMINASES_2"/>
    <property type="match status" value="1"/>
</dbReference>
<dbReference type="EMBL" id="MLAK01000645">
    <property type="protein sequence ID" value="OHT09225.1"/>
    <property type="molecule type" value="Genomic_DNA"/>
</dbReference>
<evidence type="ECO:0000256" key="3">
    <source>
        <dbReference type="ARBA" id="ARBA00022833"/>
    </source>
</evidence>
<dbReference type="InterPro" id="IPR016193">
    <property type="entry name" value="Cytidine_deaminase-like"/>
</dbReference>
<dbReference type="PANTHER" id="PTHR11079:SF149">
    <property type="entry name" value="TRNA-SPECIFIC ADENOSINE DEAMINASE 2"/>
    <property type="match status" value="1"/>
</dbReference>